<comment type="caution">
    <text evidence="3">The sequence shown here is derived from an EMBL/GenBank/DDBJ whole genome shotgun (WGS) entry which is preliminary data.</text>
</comment>
<sequence length="491" mass="55159">MRTAIVTIIVSIFPAATAVAFVSPRNDLVSRIHATRTLDTLDIEHAKYCADHFGECSLEDMEHIRSALHQERLSHAFTNTDGLNNPGGLKEDIEHKLLESDLAMQIGLLQDKLATERMQEESKMVANSGGYGGMVLDAGLDEESSETLMICLVDAYLRDGILVVDLLSRDEVDEARLGLASTLRDDFGVDVHDLEGTGRNLANASSTNGAGMYHIFYPEWKMKVAANEKLFRMTCQLWKEAYCHSDESFEDMTKARKTNNGGSVSSSLEGENGDDDHGMELDGRSGGVDDGAEIKNELECLSFKWHPFGAFDCDRGYMYIDRIGFRIPTRLAEIIGEQVSMDAFRSAVHTGATSDSKGMTKSKKRERRPRPIQRSLTPHFDCCPESYHDKSKQRGKWRPIQCFVSLTDNLEPNTGGFEAVPGFHREFHSWVERGRRSVMDIPYDATSKQRPRRRPCVGEYTHLDPTLDREIMERVTHIPVRAGGAVFWDNR</sequence>
<name>A0ABD3SS05_9STRA</name>
<organism evidence="3 4">
    <name type="scientific">Cyclostephanos tholiformis</name>
    <dbReference type="NCBI Taxonomy" id="382380"/>
    <lineage>
        <taxon>Eukaryota</taxon>
        <taxon>Sar</taxon>
        <taxon>Stramenopiles</taxon>
        <taxon>Ochrophyta</taxon>
        <taxon>Bacillariophyta</taxon>
        <taxon>Coscinodiscophyceae</taxon>
        <taxon>Thalassiosirophycidae</taxon>
        <taxon>Stephanodiscales</taxon>
        <taxon>Stephanodiscaceae</taxon>
        <taxon>Cyclostephanos</taxon>
    </lineage>
</organism>
<dbReference type="PANTHER" id="PTHR31630:SF8">
    <property type="entry name" value="JMJC DOMAIN-CONTAINING PROTEIN"/>
    <property type="match status" value="1"/>
</dbReference>
<keyword evidence="4" id="KW-1185">Reference proteome</keyword>
<feature type="compositionally biased region" description="Basic residues" evidence="1">
    <location>
        <begin position="360"/>
        <end position="371"/>
    </location>
</feature>
<protein>
    <submittedName>
        <fullName evidence="3">Uncharacterized protein</fullName>
    </submittedName>
</protein>
<feature type="signal peptide" evidence="2">
    <location>
        <begin position="1"/>
        <end position="18"/>
    </location>
</feature>
<accession>A0ABD3SS05</accession>
<evidence type="ECO:0000313" key="4">
    <source>
        <dbReference type="Proteomes" id="UP001530377"/>
    </source>
</evidence>
<keyword evidence="2" id="KW-0732">Signal</keyword>
<dbReference type="PANTHER" id="PTHR31630">
    <property type="entry name" value="PHYTANOYL-COA DIOXYGENASE-RELATED-RELATED"/>
    <property type="match status" value="1"/>
</dbReference>
<evidence type="ECO:0000313" key="3">
    <source>
        <dbReference type="EMBL" id="KAL3827337.1"/>
    </source>
</evidence>
<feature type="region of interest" description="Disordered" evidence="1">
    <location>
        <begin position="255"/>
        <end position="288"/>
    </location>
</feature>
<reference evidence="3 4" key="1">
    <citation type="submission" date="2024-10" db="EMBL/GenBank/DDBJ databases">
        <title>Updated reference genomes for cyclostephanoid diatoms.</title>
        <authorList>
            <person name="Roberts W.R."/>
            <person name="Alverson A.J."/>
        </authorList>
    </citation>
    <scope>NUCLEOTIDE SEQUENCE [LARGE SCALE GENOMIC DNA]</scope>
    <source>
        <strain evidence="3 4">AJA228-03</strain>
    </source>
</reference>
<feature type="region of interest" description="Disordered" evidence="1">
    <location>
        <begin position="348"/>
        <end position="375"/>
    </location>
</feature>
<feature type="chain" id="PRO_5044827528" evidence="2">
    <location>
        <begin position="19"/>
        <end position="491"/>
    </location>
</feature>
<evidence type="ECO:0000256" key="2">
    <source>
        <dbReference type="SAM" id="SignalP"/>
    </source>
</evidence>
<dbReference type="EMBL" id="JALLPB020000005">
    <property type="protein sequence ID" value="KAL3827337.1"/>
    <property type="molecule type" value="Genomic_DNA"/>
</dbReference>
<dbReference type="SUPFAM" id="SSF51197">
    <property type="entry name" value="Clavaminate synthase-like"/>
    <property type="match status" value="1"/>
</dbReference>
<feature type="compositionally biased region" description="Polar residues" evidence="1">
    <location>
        <begin position="258"/>
        <end position="269"/>
    </location>
</feature>
<proteinExistence type="predicted"/>
<evidence type="ECO:0000256" key="1">
    <source>
        <dbReference type="SAM" id="MobiDB-lite"/>
    </source>
</evidence>
<gene>
    <name evidence="3" type="ORF">ACHAXA_005083</name>
</gene>
<dbReference type="Proteomes" id="UP001530377">
    <property type="component" value="Unassembled WGS sequence"/>
</dbReference>
<dbReference type="AlphaFoldDB" id="A0ABD3SS05"/>